<accession>A0ABN2ZYJ9</accession>
<organism evidence="2 3">
    <name type="scientific">Actinomadura napierensis</name>
    <dbReference type="NCBI Taxonomy" id="267854"/>
    <lineage>
        <taxon>Bacteria</taxon>
        <taxon>Bacillati</taxon>
        <taxon>Actinomycetota</taxon>
        <taxon>Actinomycetes</taxon>
        <taxon>Streptosporangiales</taxon>
        <taxon>Thermomonosporaceae</taxon>
        <taxon>Actinomadura</taxon>
    </lineage>
</organism>
<dbReference type="Pfam" id="PF03364">
    <property type="entry name" value="Polyketide_cyc"/>
    <property type="match status" value="1"/>
</dbReference>
<feature type="domain" description="Coenzyme Q-binding protein COQ10 START" evidence="1">
    <location>
        <begin position="11"/>
        <end position="133"/>
    </location>
</feature>
<dbReference type="InterPro" id="IPR023393">
    <property type="entry name" value="START-like_dom_sf"/>
</dbReference>
<evidence type="ECO:0000313" key="2">
    <source>
        <dbReference type="EMBL" id="GAA2150028.1"/>
    </source>
</evidence>
<evidence type="ECO:0000259" key="1">
    <source>
        <dbReference type="Pfam" id="PF03364"/>
    </source>
</evidence>
<dbReference type="InterPro" id="IPR005031">
    <property type="entry name" value="COQ10_START"/>
</dbReference>
<sequence>MSGHTDNSVLIAAPLDLVWEMTNDLESWPGLFTEYAAVEILGRAGRTVTFRLAMHPDDNGVAWSWVSERTPDRDALEVRARRVEPGPFEYMDILWTYAAEGTGTWMRWIQDFRMRPDAPVGTAAMTDRINANTPLQMEAIKRRIEAAVPAGGAR</sequence>
<gene>
    <name evidence="2" type="ORF">GCM10009727_54030</name>
</gene>
<dbReference type="RefSeq" id="WP_344272779.1">
    <property type="nucleotide sequence ID" value="NZ_BAAAMR010000053.1"/>
</dbReference>
<evidence type="ECO:0000313" key="3">
    <source>
        <dbReference type="Proteomes" id="UP001501020"/>
    </source>
</evidence>
<dbReference type="CDD" id="cd08860">
    <property type="entry name" value="TcmN_ARO-CYC_like"/>
    <property type="match status" value="1"/>
</dbReference>
<dbReference type="EMBL" id="BAAAMR010000053">
    <property type="protein sequence ID" value="GAA2150028.1"/>
    <property type="molecule type" value="Genomic_DNA"/>
</dbReference>
<protein>
    <submittedName>
        <fullName evidence="2">SRPBCC family protein</fullName>
    </submittedName>
</protein>
<reference evidence="2 3" key="1">
    <citation type="journal article" date="2019" name="Int. J. Syst. Evol. Microbiol.">
        <title>The Global Catalogue of Microorganisms (GCM) 10K type strain sequencing project: providing services to taxonomists for standard genome sequencing and annotation.</title>
        <authorList>
            <consortium name="The Broad Institute Genomics Platform"/>
            <consortium name="The Broad Institute Genome Sequencing Center for Infectious Disease"/>
            <person name="Wu L."/>
            <person name="Ma J."/>
        </authorList>
    </citation>
    <scope>NUCLEOTIDE SEQUENCE [LARGE SCALE GENOMIC DNA]</scope>
    <source>
        <strain evidence="2 3">JCM 13850</strain>
    </source>
</reference>
<proteinExistence type="predicted"/>
<dbReference type="Gene3D" id="3.30.530.20">
    <property type="match status" value="1"/>
</dbReference>
<dbReference type="Proteomes" id="UP001501020">
    <property type="component" value="Unassembled WGS sequence"/>
</dbReference>
<name>A0ABN2ZYJ9_9ACTN</name>
<keyword evidence="3" id="KW-1185">Reference proteome</keyword>
<comment type="caution">
    <text evidence="2">The sequence shown here is derived from an EMBL/GenBank/DDBJ whole genome shotgun (WGS) entry which is preliminary data.</text>
</comment>
<dbReference type="SUPFAM" id="SSF55961">
    <property type="entry name" value="Bet v1-like"/>
    <property type="match status" value="1"/>
</dbReference>